<organism evidence="5 6">
    <name type="scientific">Oldenlandia corymbosa var. corymbosa</name>
    <dbReference type="NCBI Taxonomy" id="529605"/>
    <lineage>
        <taxon>Eukaryota</taxon>
        <taxon>Viridiplantae</taxon>
        <taxon>Streptophyta</taxon>
        <taxon>Embryophyta</taxon>
        <taxon>Tracheophyta</taxon>
        <taxon>Spermatophyta</taxon>
        <taxon>Magnoliopsida</taxon>
        <taxon>eudicotyledons</taxon>
        <taxon>Gunneridae</taxon>
        <taxon>Pentapetalae</taxon>
        <taxon>asterids</taxon>
        <taxon>lamiids</taxon>
        <taxon>Gentianales</taxon>
        <taxon>Rubiaceae</taxon>
        <taxon>Rubioideae</taxon>
        <taxon>Spermacoceae</taxon>
        <taxon>Hedyotis-Oldenlandia complex</taxon>
        <taxon>Oldenlandia</taxon>
    </lineage>
</organism>
<protein>
    <submittedName>
        <fullName evidence="5">OLC1v1020152C1</fullName>
    </submittedName>
</protein>
<dbReference type="PROSITE" id="PS50985">
    <property type="entry name" value="GRAS"/>
    <property type="match status" value="1"/>
</dbReference>
<keyword evidence="6" id="KW-1185">Reference proteome</keyword>
<keyword evidence="1" id="KW-0805">Transcription regulation</keyword>
<dbReference type="AlphaFoldDB" id="A0AAV1EFN3"/>
<feature type="compositionally biased region" description="Polar residues" evidence="4">
    <location>
        <begin position="52"/>
        <end position="61"/>
    </location>
</feature>
<dbReference type="Proteomes" id="UP001161247">
    <property type="component" value="Chromosome 9"/>
</dbReference>
<sequence>MDGKHHDQQLENQKSSDNMAAGKRNKKKPNILLEVFGGQMGGERKPDDISGSCRSADSASGLSLSTNDILKMARKTLIQRRNFDVASILFGGSSDNDDHPDSSYCLSPEMSDDFELAKLFQGAVLWYEKRDLEKTKWWLNICQSKASASGNALHRIVSYFSSALQAKIARELGENPEPDASREANPVKELVKKLQPELMKSYQLLPFCQITDFTAIQALVDNVASARRVHLVDLGIKSASHWPVLMQALAARHDPVELLKLTAVGTAEDNETGRMLSCFAESMNIPFEFRLIVSDLKDLREDMFELSDDEVVAVYSELHLASLLPRLDHLVSLLRTIENLNPLVMVVIEIEAYTDTPIFLERFDAALSVCAAVFDCLEDCVARDNPCRGFIEGGFIWDAVRNVIICEGEERITRHERLDFWRGFLSRFGFVEVALSDIAFCQLNMVVESNPLWKPSTWERNGQGIIVGWKKTPIKSLSVWKFLHE</sequence>
<evidence type="ECO:0000256" key="3">
    <source>
        <dbReference type="PROSITE-ProRule" id="PRU01191"/>
    </source>
</evidence>
<comment type="caution">
    <text evidence="3">Lacks conserved residue(s) required for the propagation of feature annotation.</text>
</comment>
<evidence type="ECO:0000256" key="4">
    <source>
        <dbReference type="SAM" id="MobiDB-lite"/>
    </source>
</evidence>
<feature type="short sequence motif" description="LXXLL motif" evidence="3">
    <location>
        <begin position="320"/>
        <end position="324"/>
    </location>
</feature>
<dbReference type="EMBL" id="OX459126">
    <property type="protein sequence ID" value="CAI9118565.1"/>
    <property type="molecule type" value="Genomic_DNA"/>
</dbReference>
<name>A0AAV1EFN3_OLDCO</name>
<comment type="similarity">
    <text evidence="3">Belongs to the GRAS family.</text>
</comment>
<keyword evidence="2" id="KW-0804">Transcription</keyword>
<feature type="region of interest" description="SAW" evidence="3">
    <location>
        <begin position="405"/>
        <end position="481"/>
    </location>
</feature>
<reference evidence="5" key="1">
    <citation type="submission" date="2023-03" db="EMBL/GenBank/DDBJ databases">
        <authorList>
            <person name="Julca I."/>
        </authorList>
    </citation>
    <scope>NUCLEOTIDE SEQUENCE</scope>
</reference>
<evidence type="ECO:0000256" key="1">
    <source>
        <dbReference type="ARBA" id="ARBA00023015"/>
    </source>
</evidence>
<feature type="region of interest" description="Disordered" evidence="4">
    <location>
        <begin position="1"/>
        <end position="61"/>
    </location>
</feature>
<evidence type="ECO:0000313" key="5">
    <source>
        <dbReference type="EMBL" id="CAI9118565.1"/>
    </source>
</evidence>
<evidence type="ECO:0000313" key="6">
    <source>
        <dbReference type="Proteomes" id="UP001161247"/>
    </source>
</evidence>
<proteinExistence type="inferred from homology"/>
<evidence type="ECO:0000256" key="2">
    <source>
        <dbReference type="ARBA" id="ARBA00023163"/>
    </source>
</evidence>
<gene>
    <name evidence="5" type="ORF">OLC1_LOCUS24402</name>
</gene>
<accession>A0AAV1EFN3</accession>
<dbReference type="PANTHER" id="PTHR31636">
    <property type="entry name" value="OSJNBA0084A10.13 PROTEIN-RELATED"/>
    <property type="match status" value="1"/>
</dbReference>
<dbReference type="InterPro" id="IPR005202">
    <property type="entry name" value="TF_GRAS"/>
</dbReference>
<dbReference type="Pfam" id="PF03514">
    <property type="entry name" value="GRAS"/>
    <property type="match status" value="1"/>
</dbReference>